<dbReference type="EMBL" id="SDHX01000001">
    <property type="protein sequence ID" value="RXK55538.1"/>
    <property type="molecule type" value="Genomic_DNA"/>
</dbReference>
<dbReference type="Proteomes" id="UP000290218">
    <property type="component" value="Unassembled WGS sequence"/>
</dbReference>
<reference evidence="1 2" key="1">
    <citation type="submission" date="2019-01" db="EMBL/GenBank/DDBJ databases">
        <title>Lacunisphaera sp. strain TWA-58.</title>
        <authorList>
            <person name="Chen W.-M."/>
        </authorList>
    </citation>
    <scope>NUCLEOTIDE SEQUENCE [LARGE SCALE GENOMIC DNA]</scope>
    <source>
        <strain evidence="1 2">TWA-58</strain>
    </source>
</reference>
<proteinExistence type="predicted"/>
<sequence>MKPVRVLLVLSGVVLGFSALAVGLALTPAVQRWAVLRALQDRPELKVELATVSAGFSGATVTGFKAVHQGLPVRFERLEADFSPLAYLLGGHLRISRLTVTGLEVDASGVSRTKAEAAAAGAPAAAPGLLARVQLPFDLTLGDIRVEGRALLPADPGQAPVEATYTITGGKFSAGQEGQLQLDARLRHPSAKAGVNSLQAQAALRATLTPQRRFTKVGLTTLVDAEGPALTGTSQLKVGAEVYQSSTGENYEVTVSTLLQGQAENALIVRALLPAGTQRYEGEWALKARTAQLEPFALGSKLPDFDATGDGRFAFDASSFNFGLEGELQGRVSQLEILDPAWRAFGNLKVAADFDVSQQGGVVEVRRFKASLSGQQPVLQIHNTASLRFNLANRELLTNGAGTDALLSLNLQGLPLAWVRTFVRPVDISGGVVTGKLDLLRSTAGATESTLRGELRVNEITVVRDGRAWLDKAALETRIESTLTAGNVNVPRLELALRTPTGDEFAFTGRVSVLAGADAPVAIGGNFSLQTPKLLETWLPGAPVSAKGEIGLSLRGNLAEVQPGRIEVRQGPGRALLDATIAQSFKLDLTTHALQPQEPARPVARLLVGRLPLAAFGLTQPGAVLGGAVQQGDFEIGVSEGRIVARPLAPFRVTEISLTQNRQTMLTALALDAQPVVEYLGPGNLAVRSGETVIRGAQGPLVTLKTEVVQSPGRDTQAMATFNLEVPALVAQPLFAGAQAVNAGRASGEVRAALGSHSQIEARVTLNGLTLADSGQILPVANLGFRGEVHENGAVAIQAPLLLDNAGRRSDLNFALELSPLGRGYSVDGRVTGQQVELEDLLGVLAVFSSVAAPDSGDKPALNGTIPPDTVAAWSRFSGRLALDVKAVTRGQDWAMTGLTGDVAIEPTLLNLQKLEAAFSEKSRLTAKMELRFTGGPMPYRLNGDYALNEFDAGKLFRALEATKAPTVEGLFDVTGRFAGSGENPSRALDRVQGEFRFTSRQGIFRGLQRSAGKLSMSSKAVEFGASVLGSILGSDKAVKTAEKVAGQAYFVDQLAQSIGEFNYDLLSVKLSRDELLNMNLEDISLVSPEIRLNGRGSVSYVTGQPLLEQPLSASLSIATRGKVEQLFDKLRLLDSTKDELGYSRSKETVSIGGSLAKPDASAFFTRMATSKIADFLDMEN</sequence>
<name>A0A4Q1C9B7_9BACT</name>
<accession>A0A4Q1C9B7</accession>
<organism evidence="1 2">
    <name type="scientific">Oleiharenicola lentus</name>
    <dbReference type="NCBI Taxonomy" id="2508720"/>
    <lineage>
        <taxon>Bacteria</taxon>
        <taxon>Pseudomonadati</taxon>
        <taxon>Verrucomicrobiota</taxon>
        <taxon>Opitutia</taxon>
        <taxon>Opitutales</taxon>
        <taxon>Opitutaceae</taxon>
        <taxon>Oleiharenicola</taxon>
    </lineage>
</organism>
<evidence type="ECO:0000313" key="2">
    <source>
        <dbReference type="Proteomes" id="UP000290218"/>
    </source>
</evidence>
<comment type="caution">
    <text evidence="1">The sequence shown here is derived from an EMBL/GenBank/DDBJ whole genome shotgun (WGS) entry which is preliminary data.</text>
</comment>
<dbReference type="OrthoDB" id="175350at2"/>
<protein>
    <submittedName>
        <fullName evidence="1">Uncharacterized protein</fullName>
    </submittedName>
</protein>
<gene>
    <name evidence="1" type="ORF">ESB00_06505</name>
</gene>
<evidence type="ECO:0000313" key="1">
    <source>
        <dbReference type="EMBL" id="RXK55538.1"/>
    </source>
</evidence>
<dbReference type="AlphaFoldDB" id="A0A4Q1C9B7"/>
<dbReference type="RefSeq" id="WP_129046903.1">
    <property type="nucleotide sequence ID" value="NZ_SDHX01000001.1"/>
</dbReference>
<keyword evidence="2" id="KW-1185">Reference proteome</keyword>